<accession>A0A506V690</accession>
<comment type="caution">
    <text evidence="2">The sequence shown here is derived from an EMBL/GenBank/DDBJ whole genome shotgun (WGS) entry which is preliminary data.</text>
</comment>
<protein>
    <submittedName>
        <fullName evidence="2">GNAT family N-acetyltransferase</fullName>
    </submittedName>
</protein>
<dbReference type="PANTHER" id="PTHR43792">
    <property type="entry name" value="GNAT FAMILY, PUTATIVE (AFU_ORTHOLOGUE AFUA_3G00765)-RELATED-RELATED"/>
    <property type="match status" value="1"/>
</dbReference>
<dbReference type="Pfam" id="PF13302">
    <property type="entry name" value="Acetyltransf_3"/>
    <property type="match status" value="1"/>
</dbReference>
<dbReference type="EMBL" id="VHQI01000010">
    <property type="protein sequence ID" value="TPW41066.1"/>
    <property type="molecule type" value="Genomic_DNA"/>
</dbReference>
<dbReference type="InterPro" id="IPR000182">
    <property type="entry name" value="GNAT_dom"/>
</dbReference>
<dbReference type="OrthoDB" id="7852312at2"/>
<keyword evidence="3" id="KW-1185">Reference proteome</keyword>
<dbReference type="Proteomes" id="UP000319523">
    <property type="component" value="Unassembled WGS sequence"/>
</dbReference>
<dbReference type="PANTHER" id="PTHR43792:SF1">
    <property type="entry name" value="N-ACETYLTRANSFERASE DOMAIN-CONTAINING PROTEIN"/>
    <property type="match status" value="1"/>
</dbReference>
<name>A0A506V690_9GAMM</name>
<gene>
    <name evidence="2" type="ORF">FKM52_16370</name>
</gene>
<dbReference type="SUPFAM" id="SSF55729">
    <property type="entry name" value="Acyl-CoA N-acyltransferases (Nat)"/>
    <property type="match status" value="1"/>
</dbReference>
<evidence type="ECO:0000259" key="1">
    <source>
        <dbReference type="PROSITE" id="PS51186"/>
    </source>
</evidence>
<dbReference type="GO" id="GO:0016747">
    <property type="term" value="F:acyltransferase activity, transferring groups other than amino-acyl groups"/>
    <property type="evidence" value="ECO:0007669"/>
    <property type="project" value="InterPro"/>
</dbReference>
<proteinExistence type="predicted"/>
<dbReference type="PROSITE" id="PS51186">
    <property type="entry name" value="GNAT"/>
    <property type="match status" value="1"/>
</dbReference>
<dbReference type="Gene3D" id="3.40.630.30">
    <property type="match status" value="1"/>
</dbReference>
<reference evidence="2 3" key="1">
    <citation type="submission" date="2019-06" db="EMBL/GenBank/DDBJ databases">
        <authorList>
            <person name="Yang Y."/>
        </authorList>
    </citation>
    <scope>NUCLEOTIDE SEQUENCE [LARGE SCALE GENOMIC DNA]</scope>
    <source>
        <strain evidence="2 3">BIT-26</strain>
    </source>
</reference>
<sequence length="200" mass="22834">MKEAHRQRKFCYGFPQPLQRKSLMHIDSPCLSYHPLAEEDWPFFLALNQDPAVMRYVCDVRDADTIRRDVFQARLLPWQPGSRRWLCLTMREKASGRAVGVTGFIDRGDGIAEVGFLLNAAFHGRGYATESLRAVCRAAFAHHFRKLTAAVTAGNLASKAVLEKVGFIQEGVLRGNYYLHGRWQDDWVFGLFSKELKTTR</sequence>
<dbReference type="AlphaFoldDB" id="A0A506V690"/>
<feature type="domain" description="N-acetyltransferase" evidence="1">
    <location>
        <begin position="31"/>
        <end position="185"/>
    </location>
</feature>
<evidence type="ECO:0000313" key="3">
    <source>
        <dbReference type="Proteomes" id="UP000319523"/>
    </source>
</evidence>
<organism evidence="2 3">
    <name type="scientific">Mixta tenebrionis</name>
    <dbReference type="NCBI Taxonomy" id="2562439"/>
    <lineage>
        <taxon>Bacteria</taxon>
        <taxon>Pseudomonadati</taxon>
        <taxon>Pseudomonadota</taxon>
        <taxon>Gammaproteobacteria</taxon>
        <taxon>Enterobacterales</taxon>
        <taxon>Erwiniaceae</taxon>
        <taxon>Mixta</taxon>
    </lineage>
</organism>
<dbReference type="InterPro" id="IPR016181">
    <property type="entry name" value="Acyl_CoA_acyltransferase"/>
</dbReference>
<keyword evidence="2" id="KW-0808">Transferase</keyword>
<dbReference type="InterPro" id="IPR051531">
    <property type="entry name" value="N-acetyltransferase"/>
</dbReference>
<evidence type="ECO:0000313" key="2">
    <source>
        <dbReference type="EMBL" id="TPW41066.1"/>
    </source>
</evidence>